<feature type="transmembrane region" description="Helical" evidence="1">
    <location>
        <begin position="151"/>
        <end position="172"/>
    </location>
</feature>
<dbReference type="PANTHER" id="PTHR45138:SF9">
    <property type="entry name" value="DIGUANYLATE CYCLASE DGCM-RELATED"/>
    <property type="match status" value="1"/>
</dbReference>
<dbReference type="PROSITE" id="PS50887">
    <property type="entry name" value="GGDEF"/>
    <property type="match status" value="1"/>
</dbReference>
<keyword evidence="1" id="KW-0472">Membrane</keyword>
<reference evidence="5 6" key="1">
    <citation type="submission" date="2019-03" db="EMBL/GenBank/DDBJ databases">
        <title>Genomic Encyclopedia of Type Strains, Phase IV (KMG-IV): sequencing the most valuable type-strain genomes for metagenomic binning, comparative biology and taxonomic classification.</title>
        <authorList>
            <person name="Goeker M."/>
        </authorList>
    </citation>
    <scope>NUCLEOTIDE SEQUENCE [LARGE SCALE GENOMIC DNA]</scope>
    <source>
        <strain evidence="5 6">DSM 24176</strain>
    </source>
</reference>
<feature type="domain" description="GGDEF" evidence="4">
    <location>
        <begin position="211"/>
        <end position="341"/>
    </location>
</feature>
<keyword evidence="1" id="KW-1133">Transmembrane helix</keyword>
<name>A0A4R1MKR8_9FIRM</name>
<evidence type="ECO:0000259" key="3">
    <source>
        <dbReference type="PROSITE" id="PS50113"/>
    </source>
</evidence>
<dbReference type="EMBL" id="SMGQ01000014">
    <property type="protein sequence ID" value="TCK92422.1"/>
    <property type="molecule type" value="Genomic_DNA"/>
</dbReference>
<keyword evidence="1" id="KW-0812">Transmembrane</keyword>
<dbReference type="Proteomes" id="UP000294545">
    <property type="component" value="Unassembled WGS sequence"/>
</dbReference>
<gene>
    <name evidence="5" type="ORF">EDC19_2157</name>
</gene>
<dbReference type="RefSeq" id="WP_132282858.1">
    <property type="nucleotide sequence ID" value="NZ_SMGQ01000014.1"/>
</dbReference>
<protein>
    <submittedName>
        <fullName evidence="5">PAS domain S-box-containing protein/diguanylate cyclase (GGDEF)-like protein</fullName>
    </submittedName>
</protein>
<dbReference type="NCBIfam" id="TIGR00229">
    <property type="entry name" value="sensory_box"/>
    <property type="match status" value="1"/>
</dbReference>
<sequence>MKKKGILVCILVLLILFSNVVFGQEEVDFSTIFHNHGVPRLIIDGETGKINYANKASAQFYGYSIETLENMTIQEINVLEEDEVKEKMQRAAYQEENEYIFEHRLANGEVRTVQVYSYPVIDAEGIILYSVIIDITSEILLEQSLARTNRMAIYLVLSLCIAILFFTSILYINKEKYKKIANLDKLTGAYNRRCLYEFINENTNYIFKSKDSMHLILFDLNDFKKVNDLYGHDEGDRVLKGFVNALKKYSHKEDMTFRIGGDEFVLMLFDKKDQDITQLLTNIEIEFGRVTKISTLSYGVVNIPLTKSSSSIDIETYLKKSDELMYAHKNEIKKKIHDHKK</sequence>
<dbReference type="PANTHER" id="PTHR45138">
    <property type="entry name" value="REGULATORY COMPONENTS OF SENSORY TRANSDUCTION SYSTEM"/>
    <property type="match status" value="1"/>
</dbReference>
<dbReference type="PROSITE" id="PS50113">
    <property type="entry name" value="PAC"/>
    <property type="match status" value="1"/>
</dbReference>
<keyword evidence="6" id="KW-1185">Reference proteome</keyword>
<feature type="chain" id="PRO_5020213588" evidence="2">
    <location>
        <begin position="24"/>
        <end position="341"/>
    </location>
</feature>
<dbReference type="GO" id="GO:0052621">
    <property type="term" value="F:diguanylate cyclase activity"/>
    <property type="evidence" value="ECO:0007669"/>
    <property type="project" value="TreeGrafter"/>
</dbReference>
<dbReference type="InterPro" id="IPR029787">
    <property type="entry name" value="Nucleotide_cyclase"/>
</dbReference>
<dbReference type="InterPro" id="IPR013656">
    <property type="entry name" value="PAS_4"/>
</dbReference>
<dbReference type="InterPro" id="IPR000160">
    <property type="entry name" value="GGDEF_dom"/>
</dbReference>
<dbReference type="SMART" id="SM00267">
    <property type="entry name" value="GGDEF"/>
    <property type="match status" value="1"/>
</dbReference>
<evidence type="ECO:0000256" key="2">
    <source>
        <dbReference type="SAM" id="SignalP"/>
    </source>
</evidence>
<dbReference type="CDD" id="cd01949">
    <property type="entry name" value="GGDEF"/>
    <property type="match status" value="1"/>
</dbReference>
<comment type="caution">
    <text evidence="5">The sequence shown here is derived from an EMBL/GenBank/DDBJ whole genome shotgun (WGS) entry which is preliminary data.</text>
</comment>
<evidence type="ECO:0000313" key="5">
    <source>
        <dbReference type="EMBL" id="TCK92422.1"/>
    </source>
</evidence>
<feature type="signal peptide" evidence="2">
    <location>
        <begin position="1"/>
        <end position="23"/>
    </location>
</feature>
<dbReference type="Gene3D" id="3.30.70.270">
    <property type="match status" value="1"/>
</dbReference>
<dbReference type="InterPro" id="IPR043128">
    <property type="entry name" value="Rev_trsase/Diguanyl_cyclase"/>
</dbReference>
<dbReference type="Gene3D" id="3.30.450.20">
    <property type="entry name" value="PAS domain"/>
    <property type="match status" value="1"/>
</dbReference>
<dbReference type="InterPro" id="IPR035965">
    <property type="entry name" value="PAS-like_dom_sf"/>
</dbReference>
<dbReference type="GO" id="GO:0005886">
    <property type="term" value="C:plasma membrane"/>
    <property type="evidence" value="ECO:0007669"/>
    <property type="project" value="TreeGrafter"/>
</dbReference>
<keyword evidence="2" id="KW-0732">Signal</keyword>
<dbReference type="SUPFAM" id="SSF55785">
    <property type="entry name" value="PYP-like sensor domain (PAS domain)"/>
    <property type="match status" value="1"/>
</dbReference>
<dbReference type="CDD" id="cd00130">
    <property type="entry name" value="PAS"/>
    <property type="match status" value="1"/>
</dbReference>
<proteinExistence type="predicted"/>
<dbReference type="InterPro" id="IPR050469">
    <property type="entry name" value="Diguanylate_Cyclase"/>
</dbReference>
<dbReference type="GO" id="GO:1902201">
    <property type="term" value="P:negative regulation of bacterial-type flagellum-dependent cell motility"/>
    <property type="evidence" value="ECO:0007669"/>
    <property type="project" value="TreeGrafter"/>
</dbReference>
<accession>A0A4R1MKR8</accession>
<dbReference type="GO" id="GO:0043709">
    <property type="term" value="P:cell adhesion involved in single-species biofilm formation"/>
    <property type="evidence" value="ECO:0007669"/>
    <property type="project" value="TreeGrafter"/>
</dbReference>
<feature type="domain" description="PAC" evidence="3">
    <location>
        <begin position="95"/>
        <end position="147"/>
    </location>
</feature>
<dbReference type="InterPro" id="IPR000014">
    <property type="entry name" value="PAS"/>
</dbReference>
<dbReference type="InterPro" id="IPR000700">
    <property type="entry name" value="PAS-assoc_C"/>
</dbReference>
<evidence type="ECO:0000259" key="4">
    <source>
        <dbReference type="PROSITE" id="PS50887"/>
    </source>
</evidence>
<dbReference type="OrthoDB" id="9804955at2"/>
<dbReference type="AlphaFoldDB" id="A0A4R1MKR8"/>
<organism evidence="5 6">
    <name type="scientific">Natranaerovirga hydrolytica</name>
    <dbReference type="NCBI Taxonomy" id="680378"/>
    <lineage>
        <taxon>Bacteria</taxon>
        <taxon>Bacillati</taxon>
        <taxon>Bacillota</taxon>
        <taxon>Clostridia</taxon>
        <taxon>Lachnospirales</taxon>
        <taxon>Natranaerovirgaceae</taxon>
        <taxon>Natranaerovirga</taxon>
    </lineage>
</organism>
<dbReference type="Pfam" id="PF00990">
    <property type="entry name" value="GGDEF"/>
    <property type="match status" value="1"/>
</dbReference>
<evidence type="ECO:0000313" key="6">
    <source>
        <dbReference type="Proteomes" id="UP000294545"/>
    </source>
</evidence>
<dbReference type="NCBIfam" id="TIGR00254">
    <property type="entry name" value="GGDEF"/>
    <property type="match status" value="1"/>
</dbReference>
<dbReference type="SUPFAM" id="SSF55073">
    <property type="entry name" value="Nucleotide cyclase"/>
    <property type="match status" value="1"/>
</dbReference>
<evidence type="ECO:0000256" key="1">
    <source>
        <dbReference type="SAM" id="Phobius"/>
    </source>
</evidence>
<dbReference type="Pfam" id="PF08448">
    <property type="entry name" value="PAS_4"/>
    <property type="match status" value="1"/>
</dbReference>